<keyword evidence="3" id="KW-1185">Reference proteome</keyword>
<keyword evidence="1" id="KW-0812">Transmembrane</keyword>
<evidence type="ECO:0000313" key="3">
    <source>
        <dbReference type="Proteomes" id="UP001589734"/>
    </source>
</evidence>
<feature type="transmembrane region" description="Helical" evidence="1">
    <location>
        <begin position="55"/>
        <end position="79"/>
    </location>
</feature>
<organism evidence="2 3">
    <name type="scientific">Flavobacterium procerum</name>
    <dbReference type="NCBI Taxonomy" id="1455569"/>
    <lineage>
        <taxon>Bacteria</taxon>
        <taxon>Pseudomonadati</taxon>
        <taxon>Bacteroidota</taxon>
        <taxon>Flavobacteriia</taxon>
        <taxon>Flavobacteriales</taxon>
        <taxon>Flavobacteriaceae</taxon>
        <taxon>Flavobacterium</taxon>
    </lineage>
</organism>
<feature type="transmembrane region" description="Helical" evidence="1">
    <location>
        <begin position="12"/>
        <end position="28"/>
    </location>
</feature>
<keyword evidence="1" id="KW-0472">Membrane</keyword>
<gene>
    <name evidence="2" type="ORF">ACFFLS_15610</name>
</gene>
<name>A0ABV6BWT5_9FLAO</name>
<dbReference type="EMBL" id="JBHLYW010000010">
    <property type="protein sequence ID" value="MFC0078477.1"/>
    <property type="molecule type" value="Genomic_DNA"/>
</dbReference>
<feature type="transmembrane region" description="Helical" evidence="1">
    <location>
        <begin position="125"/>
        <end position="143"/>
    </location>
</feature>
<keyword evidence="1" id="KW-1133">Transmembrane helix</keyword>
<evidence type="ECO:0000313" key="2">
    <source>
        <dbReference type="EMBL" id="MFC0078477.1"/>
    </source>
</evidence>
<dbReference type="InterPro" id="IPR026414">
    <property type="entry name" value="ExosoTase_F-assoc_memb"/>
</dbReference>
<dbReference type="RefSeq" id="WP_379684567.1">
    <property type="nucleotide sequence ID" value="NZ_JBHLYW010000010.1"/>
</dbReference>
<comment type="caution">
    <text evidence="2">The sequence shown here is derived from an EMBL/GenBank/DDBJ whole genome shotgun (WGS) entry which is preliminary data.</text>
</comment>
<sequence>MLQKIRQNKFKIITAIAVVMGFAVIRAFENTLFYDPFLEYFESDFKDRPFPEFDAFPLFFGLLLRYMLNSGLSLVLIYYLFLDKEILSFSLFLYVFFGLLLFVFFYTTLYFFSDANWLLFYVRRFIIQPIFVLIFIPAFYYQLQYSKK</sequence>
<evidence type="ECO:0000256" key="1">
    <source>
        <dbReference type="SAM" id="Phobius"/>
    </source>
</evidence>
<feature type="transmembrane region" description="Helical" evidence="1">
    <location>
        <begin position="91"/>
        <end position="113"/>
    </location>
</feature>
<reference evidence="2 3" key="1">
    <citation type="submission" date="2024-09" db="EMBL/GenBank/DDBJ databases">
        <authorList>
            <person name="Sun Q."/>
            <person name="Mori K."/>
        </authorList>
    </citation>
    <scope>NUCLEOTIDE SEQUENCE [LARGE SCALE GENOMIC DNA]</scope>
    <source>
        <strain evidence="2 3">CGMCC 1.12926</strain>
    </source>
</reference>
<dbReference type="NCBIfam" id="TIGR04127">
    <property type="entry name" value="flavo_near_exo"/>
    <property type="match status" value="1"/>
</dbReference>
<proteinExistence type="predicted"/>
<protein>
    <submittedName>
        <fullName evidence="2">Exosortase F system-associated protein</fullName>
    </submittedName>
</protein>
<accession>A0ABV6BWT5</accession>
<dbReference type="Proteomes" id="UP001589734">
    <property type="component" value="Unassembled WGS sequence"/>
</dbReference>